<dbReference type="NCBIfam" id="TIGR04183">
    <property type="entry name" value="Por_Secre_tail"/>
    <property type="match status" value="1"/>
</dbReference>
<evidence type="ECO:0000313" key="3">
    <source>
        <dbReference type="Proteomes" id="UP000177791"/>
    </source>
</evidence>
<feature type="signal peptide" evidence="1">
    <location>
        <begin position="1"/>
        <end position="20"/>
    </location>
</feature>
<name>A0A1G1SUK9_9BACT</name>
<keyword evidence="3" id="KW-1185">Reference proteome</keyword>
<dbReference type="Proteomes" id="UP000177791">
    <property type="component" value="Unassembled WGS sequence"/>
</dbReference>
<dbReference type="OrthoDB" id="866189at2"/>
<dbReference type="RefSeq" id="WP_070735742.1">
    <property type="nucleotide sequence ID" value="NZ_MDZC01000101.1"/>
</dbReference>
<sequence length="372" mass="39081">MLRHSLPLLCLLALFGTARAQTAPVITAADMPVPGDTLRLSLASPVLPATAPPLSRNGANQTWNYAALQPLTQRVEAYSSVAAAASGLQLLAFGPFGGANRATVATPRTFDFNGATLPVSDVKEFFNLSASDFRSVGFGVTFNGVALPVLYTAGPDVVYSLPLVFGASHTSNSVLVASLPGAGYLSQQRQRRNANDAWGTLTTPFGTFQTLRVVTTIIDHDSVAVGTGPGQGATLPTRREYKWLATGIHVPVLSITTIEVNGAQQVSAVEYRDVYRRPTALATRNRALDAGLRVYPNPSGVGTALQLAVPAGSGPLTVVATDVVGRQLLQRRFLGNEGVMSISGGALGEFRGVLLLTVTTAQGTVTRRVVRE</sequence>
<gene>
    <name evidence="2" type="ORF">BEN48_05015</name>
</gene>
<dbReference type="AlphaFoldDB" id="A0A1G1SUK9"/>
<feature type="chain" id="PRO_5009578411" description="Secretion system C-terminal sorting domain-containing protein" evidence="1">
    <location>
        <begin position="21"/>
        <end position="372"/>
    </location>
</feature>
<dbReference type="InterPro" id="IPR026444">
    <property type="entry name" value="Secre_tail"/>
</dbReference>
<dbReference type="STRING" id="1908236.BEN48_05015"/>
<reference evidence="2 3" key="1">
    <citation type="submission" date="2016-08" db="EMBL/GenBank/DDBJ databases">
        <title>Hymenobacter coccineus sp. nov., Hymenobacter lapidarius sp. nov. and Hymenobacter glacialis sp. nov., isolated from Antarctic soil.</title>
        <authorList>
            <person name="Sedlacek I."/>
            <person name="Kralova S."/>
            <person name="Kyrova K."/>
            <person name="Maslanova I."/>
            <person name="Stankova E."/>
            <person name="Vrbovska V."/>
            <person name="Nemec M."/>
            <person name="Bartak M."/>
            <person name="Svec P."/>
            <person name="Busse H.-J."/>
            <person name="Pantucek R."/>
        </authorList>
    </citation>
    <scope>NUCLEOTIDE SEQUENCE [LARGE SCALE GENOMIC DNA]</scope>
    <source>
        <strain evidence="2 3">CCM 8648</strain>
    </source>
</reference>
<keyword evidence="1" id="KW-0732">Signal</keyword>
<evidence type="ECO:0000313" key="2">
    <source>
        <dbReference type="EMBL" id="OGX82312.1"/>
    </source>
</evidence>
<comment type="caution">
    <text evidence="2">The sequence shown here is derived from an EMBL/GenBank/DDBJ whole genome shotgun (WGS) entry which is preliminary data.</text>
</comment>
<organism evidence="2 3">
    <name type="scientific">Hymenobacter glacialis</name>
    <dbReference type="NCBI Taxonomy" id="1908236"/>
    <lineage>
        <taxon>Bacteria</taxon>
        <taxon>Pseudomonadati</taxon>
        <taxon>Bacteroidota</taxon>
        <taxon>Cytophagia</taxon>
        <taxon>Cytophagales</taxon>
        <taxon>Hymenobacteraceae</taxon>
        <taxon>Hymenobacter</taxon>
    </lineage>
</organism>
<accession>A0A1G1SUK9</accession>
<evidence type="ECO:0000256" key="1">
    <source>
        <dbReference type="SAM" id="SignalP"/>
    </source>
</evidence>
<evidence type="ECO:0008006" key="4">
    <source>
        <dbReference type="Google" id="ProtNLM"/>
    </source>
</evidence>
<protein>
    <recommendedName>
        <fullName evidence="4">Secretion system C-terminal sorting domain-containing protein</fullName>
    </recommendedName>
</protein>
<proteinExistence type="predicted"/>
<dbReference type="EMBL" id="MDZC01000101">
    <property type="protein sequence ID" value="OGX82312.1"/>
    <property type="molecule type" value="Genomic_DNA"/>
</dbReference>